<organism evidence="2 3">
    <name type="scientific">Cladophialophora immunda</name>
    <dbReference type="NCBI Taxonomy" id="569365"/>
    <lineage>
        <taxon>Eukaryota</taxon>
        <taxon>Fungi</taxon>
        <taxon>Dikarya</taxon>
        <taxon>Ascomycota</taxon>
        <taxon>Pezizomycotina</taxon>
        <taxon>Eurotiomycetes</taxon>
        <taxon>Chaetothyriomycetidae</taxon>
        <taxon>Chaetothyriales</taxon>
        <taxon>Herpotrichiellaceae</taxon>
        <taxon>Cladophialophora</taxon>
    </lineage>
</organism>
<dbReference type="Proteomes" id="UP000054466">
    <property type="component" value="Unassembled WGS sequence"/>
</dbReference>
<name>A0A0D2BTG9_9EURO</name>
<dbReference type="AlphaFoldDB" id="A0A0D2BTG9"/>
<dbReference type="OrthoDB" id="10323578at2759"/>
<dbReference type="GeneID" id="27352042"/>
<keyword evidence="3" id="KW-1185">Reference proteome</keyword>
<sequence>MTKARQGLNIIEFDPNTTCYGKRIPKEAWDKIRVQVLPYLALPVAKIREQLESQEIYVTENQLYRKIRTWRSEKEGIKRISLGDRSPRDLATLKQVGGREKKKTKDIAQTPRVRVTPRFTTMDSTTSNIDSDLESTPQRTNPPVPSQPSVQRQKVVFGDHNRNGHISSDRG</sequence>
<dbReference type="HOGENOM" id="CLU_133361_0_0_1"/>
<accession>A0A0D2BTG9</accession>
<gene>
    <name evidence="2" type="ORF">PV07_12848</name>
</gene>
<protein>
    <submittedName>
        <fullName evidence="2">Uncharacterized protein</fullName>
    </submittedName>
</protein>
<feature type="compositionally biased region" description="Polar residues" evidence="1">
    <location>
        <begin position="122"/>
        <end position="139"/>
    </location>
</feature>
<feature type="region of interest" description="Disordered" evidence="1">
    <location>
        <begin position="117"/>
        <end position="171"/>
    </location>
</feature>
<reference evidence="2 3" key="1">
    <citation type="submission" date="2015-01" db="EMBL/GenBank/DDBJ databases">
        <title>The Genome Sequence of Cladophialophora immunda CBS83496.</title>
        <authorList>
            <consortium name="The Broad Institute Genomics Platform"/>
            <person name="Cuomo C."/>
            <person name="de Hoog S."/>
            <person name="Gorbushina A."/>
            <person name="Stielow B."/>
            <person name="Teixiera M."/>
            <person name="Abouelleil A."/>
            <person name="Chapman S.B."/>
            <person name="Priest M."/>
            <person name="Young S.K."/>
            <person name="Wortman J."/>
            <person name="Nusbaum C."/>
            <person name="Birren B."/>
        </authorList>
    </citation>
    <scope>NUCLEOTIDE SEQUENCE [LARGE SCALE GENOMIC DNA]</scope>
    <source>
        <strain evidence="2 3">CBS 83496</strain>
    </source>
</reference>
<evidence type="ECO:0000313" key="2">
    <source>
        <dbReference type="EMBL" id="KIW21720.1"/>
    </source>
</evidence>
<dbReference type="RefSeq" id="XP_016241936.1">
    <property type="nucleotide sequence ID" value="XM_016400418.1"/>
</dbReference>
<feature type="compositionally biased region" description="Basic and acidic residues" evidence="1">
    <location>
        <begin position="157"/>
        <end position="171"/>
    </location>
</feature>
<evidence type="ECO:0000256" key="1">
    <source>
        <dbReference type="SAM" id="MobiDB-lite"/>
    </source>
</evidence>
<dbReference type="EMBL" id="KN847247">
    <property type="protein sequence ID" value="KIW21720.1"/>
    <property type="molecule type" value="Genomic_DNA"/>
</dbReference>
<dbReference type="VEuPathDB" id="FungiDB:PV07_12848"/>
<proteinExistence type="predicted"/>
<evidence type="ECO:0000313" key="3">
    <source>
        <dbReference type="Proteomes" id="UP000054466"/>
    </source>
</evidence>